<dbReference type="Proteomes" id="UP000001935">
    <property type="component" value="Chromosome"/>
</dbReference>
<feature type="region of interest" description="Disordered" evidence="1">
    <location>
        <begin position="144"/>
        <end position="167"/>
    </location>
</feature>
<dbReference type="EMBL" id="CP000251">
    <property type="protein sequence ID" value="ABC83043.1"/>
    <property type="molecule type" value="Genomic_DNA"/>
</dbReference>
<dbReference type="RefSeq" id="WP_011422325.1">
    <property type="nucleotide sequence ID" value="NC_007760.1"/>
</dbReference>
<feature type="transmembrane region" description="Helical" evidence="2">
    <location>
        <begin position="6"/>
        <end position="27"/>
    </location>
</feature>
<sequence>MTNSDPIALWLAASVVTGVAAHVALAARSRRAYRRFREAYVGAVSAAQQTGAADALVRAQELHREFMRTTPPPGWLAGLGARLKAALVVCAVAGVAVMVATGRLPPIVAGVAVLFAIGLRRILLATALLLALFVATNMVSPAGRADRTPVTAHSAPPDAAKALGRSR</sequence>
<gene>
    <name evidence="3" type="ordered locus">Adeh_3275</name>
</gene>
<name>Q2IEN5_ANADE</name>
<keyword evidence="2" id="KW-0812">Transmembrane</keyword>
<organism evidence="3 4">
    <name type="scientific">Anaeromyxobacter dehalogenans (strain 2CP-C)</name>
    <dbReference type="NCBI Taxonomy" id="290397"/>
    <lineage>
        <taxon>Bacteria</taxon>
        <taxon>Pseudomonadati</taxon>
        <taxon>Myxococcota</taxon>
        <taxon>Myxococcia</taxon>
        <taxon>Myxococcales</taxon>
        <taxon>Cystobacterineae</taxon>
        <taxon>Anaeromyxobacteraceae</taxon>
        <taxon>Anaeromyxobacter</taxon>
    </lineage>
</organism>
<dbReference type="KEGG" id="ade:Adeh_3275"/>
<dbReference type="HOGENOM" id="CLU_1591180_0_0_7"/>
<protein>
    <submittedName>
        <fullName evidence="3">Uncharacterized protein</fullName>
    </submittedName>
</protein>
<keyword evidence="2" id="KW-0472">Membrane</keyword>
<evidence type="ECO:0000313" key="3">
    <source>
        <dbReference type="EMBL" id="ABC83043.1"/>
    </source>
</evidence>
<evidence type="ECO:0000256" key="1">
    <source>
        <dbReference type="SAM" id="MobiDB-lite"/>
    </source>
</evidence>
<feature type="transmembrane region" description="Helical" evidence="2">
    <location>
        <begin position="107"/>
        <end position="134"/>
    </location>
</feature>
<reference evidence="3" key="1">
    <citation type="submission" date="2006-01" db="EMBL/GenBank/DDBJ databases">
        <title>Complete sequence of Anaeromyxobacter dehalogenans 2CP-C.</title>
        <authorList>
            <consortium name="US DOE Joint Genome Institute"/>
            <person name="Copeland A."/>
            <person name="Lucas S."/>
            <person name="Lapidus A."/>
            <person name="Barry K."/>
            <person name="Detter J.C."/>
            <person name="Glavina T."/>
            <person name="Hammon N."/>
            <person name="Israni S."/>
            <person name="Pitluck S."/>
            <person name="Brettin T."/>
            <person name="Bruce D."/>
            <person name="Han C."/>
            <person name="Tapia R."/>
            <person name="Gilna P."/>
            <person name="Kiss H."/>
            <person name="Schmutz J."/>
            <person name="Larimer F."/>
            <person name="Land M."/>
            <person name="Kyrpides N."/>
            <person name="Anderson I."/>
            <person name="Sanford R.A."/>
            <person name="Ritalahti K.M."/>
            <person name="Thomas H.S."/>
            <person name="Kirby J.R."/>
            <person name="Zhulin I.B."/>
            <person name="Loeffler F.E."/>
            <person name="Richardson P."/>
        </authorList>
    </citation>
    <scope>NUCLEOTIDE SEQUENCE</scope>
    <source>
        <strain evidence="3">2CP-C</strain>
    </source>
</reference>
<evidence type="ECO:0000256" key="2">
    <source>
        <dbReference type="SAM" id="Phobius"/>
    </source>
</evidence>
<feature type="transmembrane region" description="Helical" evidence="2">
    <location>
        <begin position="83"/>
        <end position="101"/>
    </location>
</feature>
<accession>Q2IEN5</accession>
<dbReference type="STRING" id="290397.Adeh_3275"/>
<keyword evidence="2" id="KW-1133">Transmembrane helix</keyword>
<evidence type="ECO:0000313" key="4">
    <source>
        <dbReference type="Proteomes" id="UP000001935"/>
    </source>
</evidence>
<dbReference type="AlphaFoldDB" id="Q2IEN5"/>
<proteinExistence type="predicted"/>